<dbReference type="Gramene" id="PVH31306">
    <property type="protein sequence ID" value="PVH31306"/>
    <property type="gene ID" value="PAHAL_9G108500"/>
</dbReference>
<dbReference type="EMBL" id="CM008054">
    <property type="protein sequence ID" value="PVH31306.1"/>
    <property type="molecule type" value="Genomic_DNA"/>
</dbReference>
<reference evidence="1" key="1">
    <citation type="submission" date="2018-04" db="EMBL/GenBank/DDBJ databases">
        <title>WGS assembly of Panicum hallii.</title>
        <authorList>
            <person name="Lovell J."/>
            <person name="Jenkins J."/>
            <person name="Lowry D."/>
            <person name="Mamidi S."/>
            <person name="Sreedasyam A."/>
            <person name="Weng X."/>
            <person name="Barry K."/>
            <person name="Bonette J."/>
            <person name="Campitelli B."/>
            <person name="Daum C."/>
            <person name="Gordon S."/>
            <person name="Gould B."/>
            <person name="Lipzen A."/>
            <person name="Macqueen A."/>
            <person name="Palacio-Mejia J."/>
            <person name="Plott C."/>
            <person name="Shakirov E."/>
            <person name="Shu S."/>
            <person name="Yoshinaga Y."/>
            <person name="Zane M."/>
            <person name="Rokhsar D."/>
            <person name="Grimwood J."/>
            <person name="Schmutz J."/>
            <person name="Juenger T."/>
        </authorList>
    </citation>
    <scope>NUCLEOTIDE SEQUENCE [LARGE SCALE GENOMIC DNA]</scope>
    <source>
        <strain evidence="1">FIL2</strain>
    </source>
</reference>
<name>A0A2T8I0V4_9POAL</name>
<protein>
    <submittedName>
        <fullName evidence="1">Uncharacterized protein</fullName>
    </submittedName>
</protein>
<accession>A0A2T8I0V4</accession>
<gene>
    <name evidence="1" type="ORF">PAHAL_9G108500</name>
</gene>
<dbReference type="AlphaFoldDB" id="A0A2T8I0V4"/>
<dbReference type="Proteomes" id="UP000243499">
    <property type="component" value="Chromosome 9"/>
</dbReference>
<organism evidence="1">
    <name type="scientific">Panicum hallii</name>
    <dbReference type="NCBI Taxonomy" id="206008"/>
    <lineage>
        <taxon>Eukaryota</taxon>
        <taxon>Viridiplantae</taxon>
        <taxon>Streptophyta</taxon>
        <taxon>Embryophyta</taxon>
        <taxon>Tracheophyta</taxon>
        <taxon>Spermatophyta</taxon>
        <taxon>Magnoliopsida</taxon>
        <taxon>Liliopsida</taxon>
        <taxon>Poales</taxon>
        <taxon>Poaceae</taxon>
        <taxon>PACMAD clade</taxon>
        <taxon>Panicoideae</taxon>
        <taxon>Panicodae</taxon>
        <taxon>Paniceae</taxon>
        <taxon>Panicinae</taxon>
        <taxon>Panicum</taxon>
        <taxon>Panicum sect. Panicum</taxon>
    </lineage>
</organism>
<sequence length="43" mass="4814">MECRTGGTPAYHYQRSSKWHDGHTPIICAKRMGRGDRQVLAAA</sequence>
<proteinExistence type="predicted"/>
<evidence type="ECO:0000313" key="1">
    <source>
        <dbReference type="EMBL" id="PVH31306.1"/>
    </source>
</evidence>